<proteinExistence type="predicted"/>
<feature type="domain" description="TadE-like" evidence="2">
    <location>
        <begin position="10"/>
        <end position="56"/>
    </location>
</feature>
<dbReference type="Pfam" id="PF07811">
    <property type="entry name" value="TadE"/>
    <property type="match status" value="1"/>
</dbReference>
<dbReference type="InterPro" id="IPR012495">
    <property type="entry name" value="TadE-like_dom"/>
</dbReference>
<dbReference type="RefSeq" id="WP_059746172.1">
    <property type="nucleotide sequence ID" value="NZ_LRDC01000022.1"/>
</dbReference>
<evidence type="ECO:0000259" key="2">
    <source>
        <dbReference type="Pfam" id="PF07811"/>
    </source>
</evidence>
<feature type="transmembrane region" description="Helical" evidence="1">
    <location>
        <begin position="20"/>
        <end position="40"/>
    </location>
</feature>
<gene>
    <name evidence="3" type="ORF">AWJ07_17395</name>
</gene>
<keyword evidence="1" id="KW-0472">Membrane</keyword>
<keyword evidence="1" id="KW-0812">Transmembrane</keyword>
<protein>
    <recommendedName>
        <fullName evidence="2">TadE-like domain-containing protein</fullName>
    </recommendedName>
</protein>
<dbReference type="Proteomes" id="UP000055702">
    <property type="component" value="Unassembled WGS sequence"/>
</dbReference>
<evidence type="ECO:0000313" key="4">
    <source>
        <dbReference type="Proteomes" id="UP000055702"/>
    </source>
</evidence>
<keyword evidence="1" id="KW-1133">Transmembrane helix</keyword>
<accession>A0A106BZL0</accession>
<comment type="caution">
    <text evidence="3">The sequence shown here is derived from an EMBL/GenBank/DDBJ whole genome shotgun (WGS) entry which is preliminary data.</text>
</comment>
<dbReference type="AlphaFoldDB" id="A0A106BZL0"/>
<dbReference type="EMBL" id="LRDC01000022">
    <property type="protein sequence ID" value="KVX01513.1"/>
    <property type="molecule type" value="Genomic_DNA"/>
</dbReference>
<sequence length="227" mass="25228">MSNKLSAQKGQSMVEFNLALPFLMPIMLVAMMLIAQWGFIYSAKSTLDAATVNAVRAGTLHHGDIDKITTGLAEGMMPLFAHGTDMSDILEAVAKSRIAVAVQSEITLLSPDRATFDQFKIRSRYPQGFVNEIPNNTLMYRNPALKDVGQGRKLNVQDANLLQIEVRWCQKLIVPFANYVIEEIVNSAWYLPGPEQLACNLLSQATGDIYLAMVSQGLMRMQTPFRM</sequence>
<evidence type="ECO:0000313" key="3">
    <source>
        <dbReference type="EMBL" id="KVX01513.1"/>
    </source>
</evidence>
<evidence type="ECO:0000256" key="1">
    <source>
        <dbReference type="SAM" id="Phobius"/>
    </source>
</evidence>
<organism evidence="3">
    <name type="scientific">Shewanella frigidimarina</name>
    <dbReference type="NCBI Taxonomy" id="56812"/>
    <lineage>
        <taxon>Bacteria</taxon>
        <taxon>Pseudomonadati</taxon>
        <taxon>Pseudomonadota</taxon>
        <taxon>Gammaproteobacteria</taxon>
        <taxon>Alteromonadales</taxon>
        <taxon>Shewanellaceae</taxon>
        <taxon>Shewanella</taxon>
    </lineage>
</organism>
<reference evidence="3 4" key="1">
    <citation type="submission" date="2016-01" db="EMBL/GenBank/DDBJ databases">
        <title>Draft genome of the antarctic isolate Shewanella frigidimarina Ag06-30.</title>
        <authorList>
            <person name="Parmeciano Di Noto G."/>
            <person name="Vazquez S."/>
            <person name="Mac Cormack W."/>
            <person name="Iriarte A."/>
            <person name="Quiroga C."/>
        </authorList>
    </citation>
    <scope>NUCLEOTIDE SEQUENCE [LARGE SCALE GENOMIC DNA]</scope>
    <source>
        <strain evidence="3 4">Ag06-30</strain>
    </source>
</reference>
<name>A0A106BZL0_SHEFR</name>